<dbReference type="Proteomes" id="UP000246114">
    <property type="component" value="Unassembled WGS sequence"/>
</dbReference>
<name>A0A316M4M1_9CLOT</name>
<organism evidence="2 3">
    <name type="scientific">Clostridium cadaveris</name>
    <dbReference type="NCBI Taxonomy" id="1529"/>
    <lineage>
        <taxon>Bacteria</taxon>
        <taxon>Bacillati</taxon>
        <taxon>Bacillota</taxon>
        <taxon>Clostridia</taxon>
        <taxon>Eubacteriales</taxon>
        <taxon>Clostridiaceae</taxon>
        <taxon>Clostridium</taxon>
    </lineage>
</organism>
<keyword evidence="1" id="KW-1133">Transmembrane helix</keyword>
<accession>A0A316M4M1</accession>
<dbReference type="EMBL" id="QAMZ01000048">
    <property type="protein sequence ID" value="PWL52578.1"/>
    <property type="molecule type" value="Genomic_DNA"/>
</dbReference>
<sequence>MDKLTYILVLAFLGEAIWETLKMTWQEGKVSIDRIGALVISVLLAYTANIDIFALMGIGLSIPLVGVILTGVLISRGTNFVHDLITKLTKNKINPVGVTEFRE</sequence>
<keyword evidence="1" id="KW-0472">Membrane</keyword>
<dbReference type="RefSeq" id="WP_178311566.1">
    <property type="nucleotide sequence ID" value="NZ_JACATM010000009.1"/>
</dbReference>
<feature type="transmembrane region" description="Helical" evidence="1">
    <location>
        <begin position="52"/>
        <end position="74"/>
    </location>
</feature>
<protein>
    <submittedName>
        <fullName evidence="2">Uncharacterized protein</fullName>
    </submittedName>
</protein>
<keyword evidence="1" id="KW-0812">Transmembrane</keyword>
<reference evidence="2 3" key="1">
    <citation type="submission" date="2018-03" db="EMBL/GenBank/DDBJ databases">
        <title>The uncultured portion of the human microbiome is neutrally assembled.</title>
        <authorList>
            <person name="Jeraldo P."/>
            <person name="Boardman L."/>
            <person name="White B.A."/>
            <person name="Nelson H."/>
            <person name="Goldenfeld N."/>
            <person name="Chia N."/>
        </authorList>
    </citation>
    <scope>NUCLEOTIDE SEQUENCE [LARGE SCALE GENOMIC DNA]</scope>
    <source>
        <strain evidence="2">CIM:MAG 903</strain>
    </source>
</reference>
<evidence type="ECO:0000313" key="2">
    <source>
        <dbReference type="EMBL" id="PWL52578.1"/>
    </source>
</evidence>
<evidence type="ECO:0000313" key="3">
    <source>
        <dbReference type="Proteomes" id="UP000246114"/>
    </source>
</evidence>
<comment type="caution">
    <text evidence="2">The sequence shown here is derived from an EMBL/GenBank/DDBJ whole genome shotgun (WGS) entry which is preliminary data.</text>
</comment>
<gene>
    <name evidence="2" type="ORF">DBY38_10610</name>
</gene>
<dbReference type="AlphaFoldDB" id="A0A316M4M1"/>
<proteinExistence type="predicted"/>
<evidence type="ECO:0000256" key="1">
    <source>
        <dbReference type="SAM" id="Phobius"/>
    </source>
</evidence>